<reference evidence="3 4" key="2">
    <citation type="journal article" date="2016" name="ISME J.">
        <title>Characterization of the first cultured representative of Verrucomicrobia subdivision 5 indicates the proposal of a novel phylum.</title>
        <authorList>
            <person name="Spring S."/>
            <person name="Bunk B."/>
            <person name="Sproer C."/>
            <person name="Schumann P."/>
            <person name="Rohde M."/>
            <person name="Tindall B.J."/>
            <person name="Klenk H.P."/>
        </authorList>
    </citation>
    <scope>NUCLEOTIDE SEQUENCE [LARGE SCALE GENOMIC DNA]</scope>
    <source>
        <strain evidence="3 4">L21-Fru-AB</strain>
    </source>
</reference>
<organism evidence="3 4">
    <name type="scientific">Kiritimatiella glycovorans</name>
    <dbReference type="NCBI Taxonomy" id="1307763"/>
    <lineage>
        <taxon>Bacteria</taxon>
        <taxon>Pseudomonadati</taxon>
        <taxon>Kiritimatiellota</taxon>
        <taxon>Kiritimatiellia</taxon>
        <taxon>Kiritimatiellales</taxon>
        <taxon>Kiritimatiellaceae</taxon>
        <taxon>Kiritimatiella</taxon>
    </lineage>
</organism>
<evidence type="ECO:0000256" key="2">
    <source>
        <dbReference type="SAM" id="MobiDB-lite"/>
    </source>
</evidence>
<accession>A0A0G3EBN6</accession>
<dbReference type="Pfam" id="PF00300">
    <property type="entry name" value="His_Phos_1"/>
    <property type="match status" value="1"/>
</dbReference>
<feature type="compositionally biased region" description="Basic and acidic residues" evidence="2">
    <location>
        <begin position="10"/>
        <end position="29"/>
    </location>
</feature>
<evidence type="ECO:0000256" key="1">
    <source>
        <dbReference type="PIRSR" id="PIRSR613078-2"/>
    </source>
</evidence>
<protein>
    <submittedName>
        <fullName evidence="3">Phosphohistidine phosphatase</fullName>
    </submittedName>
</protein>
<dbReference type="OrthoDB" id="9810154at2"/>
<dbReference type="STRING" id="1307763.L21SP4_00596"/>
<dbReference type="RefSeq" id="WP_052881256.1">
    <property type="nucleotide sequence ID" value="NZ_CP010904.1"/>
</dbReference>
<dbReference type="Proteomes" id="UP000035268">
    <property type="component" value="Chromosome"/>
</dbReference>
<dbReference type="PANTHER" id="PTHR47623">
    <property type="entry name" value="OS09G0287300 PROTEIN"/>
    <property type="match status" value="1"/>
</dbReference>
<feature type="region of interest" description="Disordered" evidence="2">
    <location>
        <begin position="1"/>
        <end position="29"/>
    </location>
</feature>
<evidence type="ECO:0000313" key="4">
    <source>
        <dbReference type="Proteomes" id="UP000035268"/>
    </source>
</evidence>
<dbReference type="EMBL" id="CP010904">
    <property type="protein sequence ID" value="AKJ63866.1"/>
    <property type="molecule type" value="Genomic_DNA"/>
</dbReference>
<reference evidence="4" key="1">
    <citation type="submission" date="2015-02" db="EMBL/GenBank/DDBJ databases">
        <title>Description and complete genome sequence of the first cultured representative of the subdivision 5 of the Verrucomicrobia phylum.</title>
        <authorList>
            <person name="Spring S."/>
            <person name="Bunk B."/>
            <person name="Sproer C."/>
            <person name="Klenk H.-P."/>
        </authorList>
    </citation>
    <scope>NUCLEOTIDE SEQUENCE [LARGE SCALE GENOMIC DNA]</scope>
    <source>
        <strain evidence="4">L21-Fru-AB</strain>
    </source>
</reference>
<dbReference type="CDD" id="cd07067">
    <property type="entry name" value="HP_PGM_like"/>
    <property type="match status" value="1"/>
</dbReference>
<dbReference type="KEGG" id="vbl:L21SP4_00596"/>
<dbReference type="InterPro" id="IPR013078">
    <property type="entry name" value="His_Pase_superF_clade-1"/>
</dbReference>
<dbReference type="SUPFAM" id="SSF53254">
    <property type="entry name" value="Phosphoglycerate mutase-like"/>
    <property type="match status" value="1"/>
</dbReference>
<dbReference type="InterPro" id="IPR029033">
    <property type="entry name" value="His_PPase_superfam"/>
</dbReference>
<dbReference type="SMART" id="SM00855">
    <property type="entry name" value="PGAM"/>
    <property type="match status" value="1"/>
</dbReference>
<feature type="binding site" evidence="1">
    <location>
        <position position="58"/>
    </location>
    <ligand>
        <name>substrate</name>
    </ligand>
</feature>
<dbReference type="Gene3D" id="3.40.50.1240">
    <property type="entry name" value="Phosphoglycerate mutase-like"/>
    <property type="match status" value="1"/>
</dbReference>
<name>A0A0G3EBN6_9BACT</name>
<evidence type="ECO:0000313" key="3">
    <source>
        <dbReference type="EMBL" id="AKJ63866.1"/>
    </source>
</evidence>
<dbReference type="PANTHER" id="PTHR47623:SF1">
    <property type="entry name" value="OS09G0287300 PROTEIN"/>
    <property type="match status" value="1"/>
</dbReference>
<keyword evidence="4" id="KW-1185">Reference proteome</keyword>
<sequence>MKRVTLIRHGKAEKQGDRGTDFDRDLNERGRNDAKKIAAKLKAEAFRPSVIVTSPAVRAAATARYFAEALGAPLCEDPRIFRNSVPDLLEVIRNQEDEFGHIALVGHNPSMEGLLAYLVPGVEGEMSTCEVADIQLDLDRWADVGEGAGSLRASYSPKNMGAS</sequence>
<proteinExistence type="predicted"/>
<dbReference type="AlphaFoldDB" id="A0A0G3EBN6"/>
<gene>
    <name evidence="3" type="ORF">L21SP4_00596</name>
</gene>